<reference evidence="1" key="1">
    <citation type="submission" date="2012-10" db="EMBL/GenBank/DDBJ databases">
        <authorList>
            <person name="Harkins D.M."/>
            <person name="Durkin A.S."/>
            <person name="Brinkac L.M."/>
            <person name="Selengut J.D."/>
            <person name="Sanka R."/>
            <person name="DePew J."/>
            <person name="Purushe J."/>
            <person name="Picardeau M."/>
            <person name="Werts C."/>
            <person name="Goarant C."/>
            <person name="Vinetz J.M."/>
            <person name="Sutton G.G."/>
            <person name="Nelson W.C."/>
            <person name="Fouts D.E."/>
        </authorList>
    </citation>
    <scope>NUCLEOTIDE SEQUENCE [LARGE SCALE GENOMIC DNA]</scope>
    <source>
        <strain evidence="1">200802841</strain>
    </source>
</reference>
<comment type="caution">
    <text evidence="1">The sequence shown here is derived from an EMBL/GenBank/DDBJ whole genome shotgun (WGS) entry which is preliminary data.</text>
</comment>
<evidence type="ECO:0000313" key="1">
    <source>
        <dbReference type="EMBL" id="EKO51310.1"/>
    </source>
</evidence>
<evidence type="ECO:0008006" key="3">
    <source>
        <dbReference type="Google" id="ProtNLM"/>
    </source>
</evidence>
<dbReference type="Proteomes" id="UP000006339">
    <property type="component" value="Unassembled WGS sequence"/>
</dbReference>
<accession>A0A828Y3C5</accession>
<organism evidence="1 2">
    <name type="scientific">Leptospira kirschneri str. 200802841</name>
    <dbReference type="NCBI Taxonomy" id="1193047"/>
    <lineage>
        <taxon>Bacteria</taxon>
        <taxon>Pseudomonadati</taxon>
        <taxon>Spirochaetota</taxon>
        <taxon>Spirochaetia</taxon>
        <taxon>Leptospirales</taxon>
        <taxon>Leptospiraceae</taxon>
        <taxon>Leptospira</taxon>
    </lineage>
</organism>
<proteinExistence type="predicted"/>
<keyword evidence="2" id="KW-1185">Reference proteome</keyword>
<sequence>MSNYVIDKYSKKVIWINPDPNQLSGKSAWSDFNSETHEIVHAIHYNPQIGEIFKADVLDGIAKDFEPKKVYETKTMAERVLQNWEDEIDPATETEDEPLKDSNGNFLTYQNHTESGWVADDKLIREALLTTNRHIFNSQVESYYGSVPYRNTTWDSGRKYLENIQKTLSIYSKRKIQIPKWRDANNMSHSLNSEELSELSDLIELDLFNAGQSLYSKKWATEEKITSIPQGETLDLTKIWD</sequence>
<evidence type="ECO:0000313" key="2">
    <source>
        <dbReference type="Proteomes" id="UP000006339"/>
    </source>
</evidence>
<gene>
    <name evidence="1" type="ORF">LEP1GSC131_2010</name>
</gene>
<dbReference type="EMBL" id="AKWH02000041">
    <property type="protein sequence ID" value="EKO51310.1"/>
    <property type="molecule type" value="Genomic_DNA"/>
</dbReference>
<dbReference type="AlphaFoldDB" id="A0A828Y3C5"/>
<name>A0A828Y3C5_9LEPT</name>
<dbReference type="RefSeq" id="WP_004770580.1">
    <property type="nucleotide sequence ID" value="NZ_AKWH02000041.1"/>
</dbReference>
<protein>
    <recommendedName>
        <fullName evidence="3">DUF4376 domain-containing protein</fullName>
    </recommendedName>
</protein>